<sequence length="49" mass="5997">MLDTITHRFRSWRKYRDTYDELSKLSNRELHDLGIGRTDIEFIARRASR</sequence>
<dbReference type="Proteomes" id="UP000244081">
    <property type="component" value="Unassembled WGS sequence"/>
</dbReference>
<accession>A0A2T5V8G9</accession>
<dbReference type="EMBL" id="QAYG01000005">
    <property type="protein sequence ID" value="PTW60058.1"/>
    <property type="molecule type" value="Genomic_DNA"/>
</dbReference>
<evidence type="ECO:0000313" key="3">
    <source>
        <dbReference type="Proteomes" id="UP000244081"/>
    </source>
</evidence>
<evidence type="ECO:0000259" key="1">
    <source>
        <dbReference type="Pfam" id="PF06568"/>
    </source>
</evidence>
<organism evidence="2 3">
    <name type="scientific">Breoghania corrubedonensis</name>
    <dbReference type="NCBI Taxonomy" id="665038"/>
    <lineage>
        <taxon>Bacteria</taxon>
        <taxon>Pseudomonadati</taxon>
        <taxon>Pseudomonadota</taxon>
        <taxon>Alphaproteobacteria</taxon>
        <taxon>Hyphomicrobiales</taxon>
        <taxon>Stappiaceae</taxon>
        <taxon>Breoghania</taxon>
    </lineage>
</organism>
<dbReference type="OrthoDB" id="8244198at2"/>
<comment type="caution">
    <text evidence="2">The sequence shown here is derived from an EMBL/GenBank/DDBJ whole genome shotgun (WGS) entry which is preliminary data.</text>
</comment>
<proteinExistence type="predicted"/>
<feature type="domain" description="YjiS-like" evidence="1">
    <location>
        <begin position="7"/>
        <end position="41"/>
    </location>
</feature>
<reference evidence="2 3" key="1">
    <citation type="submission" date="2018-04" db="EMBL/GenBank/DDBJ databases">
        <title>Genomic Encyclopedia of Archaeal and Bacterial Type Strains, Phase II (KMG-II): from individual species to whole genera.</title>
        <authorList>
            <person name="Goeker M."/>
        </authorList>
    </citation>
    <scope>NUCLEOTIDE SEQUENCE [LARGE SCALE GENOMIC DNA]</scope>
    <source>
        <strain evidence="2 3">DSM 23382</strain>
    </source>
</reference>
<dbReference type="RefSeq" id="WP_107990360.1">
    <property type="nucleotide sequence ID" value="NZ_QAYG01000005.1"/>
</dbReference>
<dbReference type="InterPro" id="IPR009506">
    <property type="entry name" value="YjiS-like"/>
</dbReference>
<dbReference type="Pfam" id="PF06568">
    <property type="entry name" value="YjiS-like"/>
    <property type="match status" value="1"/>
</dbReference>
<protein>
    <submittedName>
        <fullName evidence="2">Uncharacterized protein YjiS (DUF1127 family)</fullName>
    </submittedName>
</protein>
<keyword evidence="3" id="KW-1185">Reference proteome</keyword>
<evidence type="ECO:0000313" key="2">
    <source>
        <dbReference type="EMBL" id="PTW60058.1"/>
    </source>
</evidence>
<dbReference type="AlphaFoldDB" id="A0A2T5V8G9"/>
<gene>
    <name evidence="2" type="ORF">C8N35_10558</name>
</gene>
<name>A0A2T5V8G9_9HYPH</name>